<feature type="transmembrane region" description="Helical" evidence="1">
    <location>
        <begin position="12"/>
        <end position="31"/>
    </location>
</feature>
<keyword evidence="1" id="KW-0472">Membrane</keyword>
<dbReference type="OrthoDB" id="8609065at2"/>
<dbReference type="RefSeq" id="WP_097113764.1">
    <property type="nucleotide sequence ID" value="NZ_CP083931.1"/>
</dbReference>
<feature type="transmembrane region" description="Helical" evidence="1">
    <location>
        <begin position="328"/>
        <end position="347"/>
    </location>
</feature>
<keyword evidence="1" id="KW-0812">Transmembrane</keyword>
<gene>
    <name evidence="2" type="ORF">SAMN02746062_00686</name>
</gene>
<dbReference type="AlphaFoldDB" id="A0A286E6Z1"/>
<evidence type="ECO:0000313" key="2">
    <source>
        <dbReference type="EMBL" id="SOD66666.1"/>
    </source>
</evidence>
<name>A0A286E6Z1_9NEIS</name>
<sequence>MFRHHVFGNDRMLLCVFLLCLLGFFWLGKAWDMALLLYLQVFDVPSHATTWLWDGLWFAIWSVALWWVVRKLCQIKLWRYDPNSRQLILGQWHINTWHDLEIHHINQFVGIKAEAVYSAHTAQYGRMILLHQDGVSETEINRIFPNQGGSLNLQSEYQKISKIMQLPMLGLSHIDHAAQGERAAYPTHFRAAAAQTALAAHAQRPSNGILILRGIWATVWAAMGGGLFYAAFGLAENGFLVLLWAILGWAFTAYAWSGGYATWKMYQYNQLDKTFPQKDVPQIHRHLVRQSAEFALFSRKKLLMNTVLLVLIGALILLLNVFGSSGESVFSGMLLVLLIVSALVDIWRNAFLSRKLTFDASTNRLTYHKMNPFLRWLPEKTQAIDEFIGISWEVNNEIWLIGVAGSHDVFLGKSDSAEKIINQIHQKTGLPIVKRVR</sequence>
<evidence type="ECO:0000256" key="1">
    <source>
        <dbReference type="SAM" id="Phobius"/>
    </source>
</evidence>
<protein>
    <submittedName>
        <fullName evidence="2">Uncharacterized protein</fullName>
    </submittedName>
</protein>
<keyword evidence="1" id="KW-1133">Transmembrane helix</keyword>
<feature type="transmembrane region" description="Helical" evidence="1">
    <location>
        <begin position="210"/>
        <end position="232"/>
    </location>
</feature>
<feature type="transmembrane region" description="Helical" evidence="1">
    <location>
        <begin position="51"/>
        <end position="69"/>
    </location>
</feature>
<keyword evidence="3" id="KW-1185">Reference proteome</keyword>
<feature type="transmembrane region" description="Helical" evidence="1">
    <location>
        <begin position="238"/>
        <end position="256"/>
    </location>
</feature>
<accession>A0A286E6Z1</accession>
<dbReference type="EMBL" id="OCNF01000004">
    <property type="protein sequence ID" value="SOD66666.1"/>
    <property type="molecule type" value="Genomic_DNA"/>
</dbReference>
<dbReference type="Proteomes" id="UP000219669">
    <property type="component" value="Unassembled WGS sequence"/>
</dbReference>
<reference evidence="2 3" key="1">
    <citation type="submission" date="2017-09" db="EMBL/GenBank/DDBJ databases">
        <authorList>
            <person name="Ehlers B."/>
            <person name="Leendertz F.H."/>
        </authorList>
    </citation>
    <scope>NUCLEOTIDE SEQUENCE [LARGE SCALE GENOMIC DNA]</scope>
    <source>
        <strain evidence="2 3">DSM 16848</strain>
    </source>
</reference>
<feature type="transmembrane region" description="Helical" evidence="1">
    <location>
        <begin position="302"/>
        <end position="322"/>
    </location>
</feature>
<organism evidence="2 3">
    <name type="scientific">Alysiella filiformis DSM 16848</name>
    <dbReference type="NCBI Taxonomy" id="1120981"/>
    <lineage>
        <taxon>Bacteria</taxon>
        <taxon>Pseudomonadati</taxon>
        <taxon>Pseudomonadota</taxon>
        <taxon>Betaproteobacteria</taxon>
        <taxon>Neisseriales</taxon>
        <taxon>Neisseriaceae</taxon>
        <taxon>Alysiella</taxon>
    </lineage>
</organism>
<proteinExistence type="predicted"/>
<evidence type="ECO:0000313" key="3">
    <source>
        <dbReference type="Proteomes" id="UP000219669"/>
    </source>
</evidence>